<comment type="similarity">
    <text evidence="1">Belongs to the UDP-glycosyltransferase family.</text>
</comment>
<keyword evidence="2" id="KW-0808">Transferase</keyword>
<evidence type="ECO:0000256" key="2">
    <source>
        <dbReference type="ARBA" id="ARBA00022679"/>
    </source>
</evidence>
<evidence type="ECO:0000313" key="3">
    <source>
        <dbReference type="EMBL" id="KAH6830215.1"/>
    </source>
</evidence>
<proteinExistence type="inferred from homology"/>
<dbReference type="CDD" id="cd03784">
    <property type="entry name" value="GT1_Gtf-like"/>
    <property type="match status" value="1"/>
</dbReference>
<gene>
    <name evidence="3" type="ORF">C2S53_000184</name>
</gene>
<dbReference type="FunFam" id="3.40.50.2000:FF:000107">
    <property type="entry name" value="Glycosyltransferase"/>
    <property type="match status" value="1"/>
</dbReference>
<dbReference type="Proteomes" id="UP001190926">
    <property type="component" value="Unassembled WGS sequence"/>
</dbReference>
<dbReference type="Gene3D" id="3.40.50.2000">
    <property type="entry name" value="Glycogen Phosphorylase B"/>
    <property type="match status" value="2"/>
</dbReference>
<dbReference type="Pfam" id="PF00201">
    <property type="entry name" value="UDPGT"/>
    <property type="match status" value="1"/>
</dbReference>
<dbReference type="SUPFAM" id="SSF53756">
    <property type="entry name" value="UDP-Glycosyltransferase/glycogen phosphorylase"/>
    <property type="match status" value="1"/>
</dbReference>
<name>A0AAD4P8V2_PERFH</name>
<dbReference type="InterPro" id="IPR002213">
    <property type="entry name" value="UDP_glucos_trans"/>
</dbReference>
<dbReference type="PANTHER" id="PTHR48047">
    <property type="entry name" value="GLYCOSYLTRANSFERASE"/>
    <property type="match status" value="1"/>
</dbReference>
<dbReference type="GO" id="GO:0035251">
    <property type="term" value="F:UDP-glucosyltransferase activity"/>
    <property type="evidence" value="ECO:0007669"/>
    <property type="project" value="TreeGrafter"/>
</dbReference>
<reference evidence="3 4" key="1">
    <citation type="journal article" date="2021" name="Nat. Commun.">
        <title>Incipient diploidization of the medicinal plant Perilla within 10,000 years.</title>
        <authorList>
            <person name="Zhang Y."/>
            <person name="Shen Q."/>
            <person name="Leng L."/>
            <person name="Zhang D."/>
            <person name="Chen S."/>
            <person name="Shi Y."/>
            <person name="Ning Z."/>
            <person name="Chen S."/>
        </authorList>
    </citation>
    <scope>NUCLEOTIDE SEQUENCE [LARGE SCALE GENOMIC DNA]</scope>
    <source>
        <strain evidence="4">cv. PC099</strain>
    </source>
</reference>
<evidence type="ECO:0008006" key="5">
    <source>
        <dbReference type="Google" id="ProtNLM"/>
    </source>
</evidence>
<keyword evidence="4" id="KW-1185">Reference proteome</keyword>
<protein>
    <recommendedName>
        <fullName evidence="5">Glycosyltransferase</fullName>
    </recommendedName>
</protein>
<accession>A0AAD4P8V2</accession>
<dbReference type="EMBL" id="SDAM02000099">
    <property type="protein sequence ID" value="KAH6830215.1"/>
    <property type="molecule type" value="Genomic_DNA"/>
</dbReference>
<sequence>MASPHILLFPFMAKGHVIPLLQLARLLLRHGATVTVLTTPGNRSFICNALPSTAISVVDIPFPENISGIPPGVESTDKLPDISLWVPFAVATKLMQPQFEKVLESLLPTVSFIITDDFLSWTLDSANKYGVPRFVFFALGTFSISLTIAIARRRFVEEREGSSEMVNATDFPWIKIKREDVDPLLIDPKFVGTDYHNFFSENIESSSRSQGVVMNSFSEFEAVYVDKWNSTFGPKMWCVGPFCLAEEKKVRPKNHPKAQATIQWLDQMEERGERVLYVAFGTQIEISPEQFEEIKTGLEKSDVNFFWVVRRNESQLEDGFEERVRKRGIVVREWVDQREILEHGAVDGFLSQCGWTSVMESICAKVPILAFPAMWHHPLNAILLAEELRVGLRVESSDGFVRGESLAAAAKVLMVGEMGKEVRKNAAELGGAAVCAVEEGGSSWRSLKQLLSEFGQTRNA</sequence>
<evidence type="ECO:0000256" key="1">
    <source>
        <dbReference type="ARBA" id="ARBA00009995"/>
    </source>
</evidence>
<evidence type="ECO:0000313" key="4">
    <source>
        <dbReference type="Proteomes" id="UP001190926"/>
    </source>
</evidence>
<dbReference type="PANTHER" id="PTHR48047:SF51">
    <property type="entry name" value="GLYCOSYLTRANSFERASE"/>
    <property type="match status" value="1"/>
</dbReference>
<organism evidence="3 4">
    <name type="scientific">Perilla frutescens var. hirtella</name>
    <name type="common">Perilla citriodora</name>
    <name type="synonym">Perilla setoyensis</name>
    <dbReference type="NCBI Taxonomy" id="608512"/>
    <lineage>
        <taxon>Eukaryota</taxon>
        <taxon>Viridiplantae</taxon>
        <taxon>Streptophyta</taxon>
        <taxon>Embryophyta</taxon>
        <taxon>Tracheophyta</taxon>
        <taxon>Spermatophyta</taxon>
        <taxon>Magnoliopsida</taxon>
        <taxon>eudicotyledons</taxon>
        <taxon>Gunneridae</taxon>
        <taxon>Pentapetalae</taxon>
        <taxon>asterids</taxon>
        <taxon>lamiids</taxon>
        <taxon>Lamiales</taxon>
        <taxon>Lamiaceae</taxon>
        <taxon>Nepetoideae</taxon>
        <taxon>Elsholtzieae</taxon>
        <taxon>Perilla</taxon>
    </lineage>
</organism>
<comment type="caution">
    <text evidence="3">The sequence shown here is derived from an EMBL/GenBank/DDBJ whole genome shotgun (WGS) entry which is preliminary data.</text>
</comment>
<dbReference type="AlphaFoldDB" id="A0AAD4P8V2"/>